<dbReference type="InterPro" id="IPR036259">
    <property type="entry name" value="MFS_trans_sf"/>
</dbReference>
<evidence type="ECO:0000256" key="7">
    <source>
        <dbReference type="SAM" id="Phobius"/>
    </source>
</evidence>
<feature type="transmembrane region" description="Helical" evidence="7">
    <location>
        <begin position="134"/>
        <end position="158"/>
    </location>
</feature>
<dbReference type="PROSITE" id="PS50850">
    <property type="entry name" value="MFS"/>
    <property type="match status" value="1"/>
</dbReference>
<feature type="transmembrane region" description="Helical" evidence="7">
    <location>
        <begin position="196"/>
        <end position="214"/>
    </location>
</feature>
<keyword evidence="2" id="KW-0813">Transport</keyword>
<dbReference type="GO" id="GO:0005886">
    <property type="term" value="C:plasma membrane"/>
    <property type="evidence" value="ECO:0007669"/>
    <property type="project" value="UniProtKB-SubCell"/>
</dbReference>
<feature type="compositionally biased region" description="Basic and acidic residues" evidence="6">
    <location>
        <begin position="464"/>
        <end position="492"/>
    </location>
</feature>
<evidence type="ECO:0000313" key="10">
    <source>
        <dbReference type="Proteomes" id="UP000577707"/>
    </source>
</evidence>
<evidence type="ECO:0000259" key="8">
    <source>
        <dbReference type="PROSITE" id="PS50850"/>
    </source>
</evidence>
<proteinExistence type="predicted"/>
<feature type="transmembrane region" description="Helical" evidence="7">
    <location>
        <begin position="49"/>
        <end position="66"/>
    </location>
</feature>
<feature type="transmembrane region" description="Helical" evidence="7">
    <location>
        <begin position="164"/>
        <end position="184"/>
    </location>
</feature>
<dbReference type="InterPro" id="IPR024989">
    <property type="entry name" value="MFS_assoc_dom"/>
</dbReference>
<feature type="transmembrane region" description="Helical" evidence="7">
    <location>
        <begin position="335"/>
        <end position="354"/>
    </location>
</feature>
<feature type="transmembrane region" description="Helical" evidence="7">
    <location>
        <begin position="296"/>
        <end position="323"/>
    </location>
</feature>
<dbReference type="EMBL" id="JACHXG010000001">
    <property type="protein sequence ID" value="MBB3087120.1"/>
    <property type="molecule type" value="Genomic_DNA"/>
</dbReference>
<comment type="subcellular location">
    <subcellularLocation>
        <location evidence="1">Cell membrane</location>
        <topology evidence="1">Multi-pass membrane protein</topology>
    </subcellularLocation>
</comment>
<dbReference type="Pfam" id="PF12832">
    <property type="entry name" value="MFS_1_like"/>
    <property type="match status" value="1"/>
</dbReference>
<feature type="transmembrane region" description="Helical" evidence="7">
    <location>
        <begin position="263"/>
        <end position="284"/>
    </location>
</feature>
<feature type="transmembrane region" description="Helical" evidence="7">
    <location>
        <begin position="431"/>
        <end position="455"/>
    </location>
</feature>
<feature type="domain" description="Major facilitator superfamily (MFS) profile" evidence="8">
    <location>
        <begin position="11"/>
        <end position="461"/>
    </location>
</feature>
<evidence type="ECO:0000256" key="4">
    <source>
        <dbReference type="ARBA" id="ARBA00022989"/>
    </source>
</evidence>
<dbReference type="InterPro" id="IPR011701">
    <property type="entry name" value="MFS"/>
</dbReference>
<name>A0A7W5A069_9ACTN</name>
<keyword evidence="4 7" id="KW-1133">Transmembrane helix</keyword>
<sequence>MPVTNTSPRLTFAIVAIGVCSYSLLQSVSVPTMPLIQTELETDQATASWILTAFLLSASVATPIIGRMGDSFGKRRMYVWSLAALTAGALLAAAAPSIEVMIGARVLQGLGGGTLPLAFAILRDELPKERVAGAIAVTSSLLSMGFAAGIVLAGPVAATLGFRALFLLPALVAAGAAIAALRMVPESPVLTREPIPLLPAVLLAGWLVALLLGVSRAPSWGWTSPATLGLLGAAAVLLAVWIRVEWTVRQPLVDLRLMGRRGVWTANLVALLIGIAMYASFGFIPQLTQTPSSAGYGFGASITVAGYLMLPTAITSFLCGLVSARLADLIGMRRILVIGGLLTAVSLAMVAFVHDEPWQMCVAAGLSGLGTGLVFANLANAVVAAVPPEHTGVATGMNANIRTVGGTIGTAAMTSLVTAQTLPSGYPTEQGYINGFGFLTLVALGAALAAMLIPLAPRKVTPVGRDDRSEVERRACSSARAERGSDRAKRGDVTYAGRGVAPVDRGVAPVDRGVAPVDRGVAPVDRGVAPVGREGTEMPCRPT</sequence>
<evidence type="ECO:0000256" key="2">
    <source>
        <dbReference type="ARBA" id="ARBA00022448"/>
    </source>
</evidence>
<comment type="caution">
    <text evidence="9">The sequence shown here is derived from an EMBL/GenBank/DDBJ whole genome shotgun (WGS) entry which is preliminary data.</text>
</comment>
<dbReference type="Pfam" id="PF07690">
    <property type="entry name" value="MFS_1"/>
    <property type="match status" value="1"/>
</dbReference>
<evidence type="ECO:0000256" key="5">
    <source>
        <dbReference type="ARBA" id="ARBA00023136"/>
    </source>
</evidence>
<dbReference type="PANTHER" id="PTHR42718:SF9">
    <property type="entry name" value="MAJOR FACILITATOR SUPERFAMILY MULTIDRUG TRANSPORTER MFSC"/>
    <property type="match status" value="1"/>
</dbReference>
<dbReference type="Gene3D" id="1.20.1720.10">
    <property type="entry name" value="Multidrug resistance protein D"/>
    <property type="match status" value="1"/>
</dbReference>
<feature type="transmembrane region" description="Helical" evidence="7">
    <location>
        <begin position="399"/>
        <end position="419"/>
    </location>
</feature>
<feature type="transmembrane region" description="Helical" evidence="7">
    <location>
        <begin position="102"/>
        <end position="122"/>
    </location>
</feature>
<feature type="transmembrane region" description="Helical" evidence="7">
    <location>
        <begin position="78"/>
        <end position="96"/>
    </location>
</feature>
<evidence type="ECO:0000256" key="3">
    <source>
        <dbReference type="ARBA" id="ARBA00022692"/>
    </source>
</evidence>
<protein>
    <submittedName>
        <fullName evidence="9">EmrB/QacA subfamily drug resistance transporter</fullName>
    </submittedName>
</protein>
<dbReference type="Gene3D" id="1.20.1250.20">
    <property type="entry name" value="MFS general substrate transporter like domains"/>
    <property type="match status" value="1"/>
</dbReference>
<keyword evidence="10" id="KW-1185">Reference proteome</keyword>
<keyword evidence="5 7" id="KW-0472">Membrane</keyword>
<organism evidence="9 10">
    <name type="scientific">Nocardioides albus</name>
    <dbReference type="NCBI Taxonomy" id="1841"/>
    <lineage>
        <taxon>Bacteria</taxon>
        <taxon>Bacillati</taxon>
        <taxon>Actinomycetota</taxon>
        <taxon>Actinomycetes</taxon>
        <taxon>Propionibacteriales</taxon>
        <taxon>Nocardioidaceae</taxon>
        <taxon>Nocardioides</taxon>
    </lineage>
</organism>
<keyword evidence="3 7" id="KW-0812">Transmembrane</keyword>
<dbReference type="Proteomes" id="UP000577707">
    <property type="component" value="Unassembled WGS sequence"/>
</dbReference>
<evidence type="ECO:0000256" key="6">
    <source>
        <dbReference type="SAM" id="MobiDB-lite"/>
    </source>
</evidence>
<dbReference type="AlphaFoldDB" id="A0A7W5A069"/>
<evidence type="ECO:0000313" key="9">
    <source>
        <dbReference type="EMBL" id="MBB3087120.1"/>
    </source>
</evidence>
<evidence type="ECO:0000256" key="1">
    <source>
        <dbReference type="ARBA" id="ARBA00004651"/>
    </source>
</evidence>
<feature type="region of interest" description="Disordered" evidence="6">
    <location>
        <begin position="518"/>
        <end position="543"/>
    </location>
</feature>
<dbReference type="InterPro" id="IPR020846">
    <property type="entry name" value="MFS_dom"/>
</dbReference>
<feature type="transmembrane region" description="Helical" evidence="7">
    <location>
        <begin position="366"/>
        <end position="387"/>
    </location>
</feature>
<dbReference type="CDD" id="cd17504">
    <property type="entry name" value="MFS_MMR_MDR_like"/>
    <property type="match status" value="1"/>
</dbReference>
<feature type="region of interest" description="Disordered" evidence="6">
    <location>
        <begin position="462"/>
        <end position="493"/>
    </location>
</feature>
<dbReference type="SUPFAM" id="SSF103473">
    <property type="entry name" value="MFS general substrate transporter"/>
    <property type="match status" value="2"/>
</dbReference>
<dbReference type="PANTHER" id="PTHR42718">
    <property type="entry name" value="MAJOR FACILITATOR SUPERFAMILY MULTIDRUG TRANSPORTER MFSC"/>
    <property type="match status" value="1"/>
</dbReference>
<reference evidence="9 10" key="1">
    <citation type="submission" date="2020-08" db="EMBL/GenBank/DDBJ databases">
        <title>Genomic Encyclopedia of Type Strains, Phase III (KMG-III): the genomes of soil and plant-associated and newly described type strains.</title>
        <authorList>
            <person name="Whitman W."/>
        </authorList>
    </citation>
    <scope>NUCLEOTIDE SEQUENCE [LARGE SCALE GENOMIC DNA]</scope>
    <source>
        <strain evidence="9 10">CECT 3302</strain>
    </source>
</reference>
<dbReference type="RefSeq" id="WP_221208406.1">
    <property type="nucleotide sequence ID" value="NZ_BMQT01000001.1"/>
</dbReference>
<accession>A0A7W5A069</accession>
<feature type="transmembrane region" description="Helical" evidence="7">
    <location>
        <begin position="220"/>
        <end position="242"/>
    </location>
</feature>
<dbReference type="GO" id="GO:0022857">
    <property type="term" value="F:transmembrane transporter activity"/>
    <property type="evidence" value="ECO:0007669"/>
    <property type="project" value="InterPro"/>
</dbReference>
<gene>
    <name evidence="9" type="ORF">FHS12_000043</name>
</gene>